<evidence type="ECO:0000313" key="1">
    <source>
        <dbReference type="EMBL" id="RAP74808.1"/>
    </source>
</evidence>
<evidence type="ECO:0000313" key="2">
    <source>
        <dbReference type="Proteomes" id="UP000249260"/>
    </source>
</evidence>
<accession>A0A328TWD3</accession>
<dbReference type="OrthoDB" id="2579188at2"/>
<comment type="caution">
    <text evidence="1">The sequence shown here is derived from an EMBL/GenBank/DDBJ whole genome shotgun (WGS) entry which is preliminary data.</text>
</comment>
<dbReference type="EMBL" id="QLUW01000004">
    <property type="protein sequence ID" value="RAP74808.1"/>
    <property type="molecule type" value="Genomic_DNA"/>
</dbReference>
<gene>
    <name evidence="1" type="ORF">DL346_22485</name>
</gene>
<keyword evidence="2" id="KW-1185">Reference proteome</keyword>
<name>A0A328TWD3_9BACL</name>
<protein>
    <submittedName>
        <fullName evidence="1">Uncharacterized protein</fullName>
    </submittedName>
</protein>
<dbReference type="Proteomes" id="UP000249260">
    <property type="component" value="Unassembled WGS sequence"/>
</dbReference>
<organism evidence="1 2">
    <name type="scientific">Paenibacillus montanisoli</name>
    <dbReference type="NCBI Taxonomy" id="2081970"/>
    <lineage>
        <taxon>Bacteria</taxon>
        <taxon>Bacillati</taxon>
        <taxon>Bacillota</taxon>
        <taxon>Bacilli</taxon>
        <taxon>Bacillales</taxon>
        <taxon>Paenibacillaceae</taxon>
        <taxon>Paenibacillus</taxon>
    </lineage>
</organism>
<reference evidence="1 2" key="1">
    <citation type="submission" date="2018-06" db="EMBL/GenBank/DDBJ databases">
        <title>Paenibacillus montanisoli sp. nov., isolated from mountain area soil.</title>
        <authorList>
            <person name="Wu M."/>
        </authorList>
    </citation>
    <scope>NUCLEOTIDE SEQUENCE [LARGE SCALE GENOMIC DNA]</scope>
    <source>
        <strain evidence="1 2">RA17</strain>
    </source>
</reference>
<dbReference type="AlphaFoldDB" id="A0A328TWD3"/>
<proteinExistence type="predicted"/>
<sequence length="214" mass="22879">MPAVARQRITSQTSNVVFAANESAAIAAVLGGAAGNTVAVSNPFPFWPKVQKYVNDNNPNFGGATNPAYVWSETPADPSESFGFAVKFNNILTIAEDAEFVFAVAVFGDNAHSMRISAYNTDSLQLIPTQTNLNFLLNDGDTTSFNPPENVTSPPFGWQNVRFYTINASIGVTVFVNVTFVVSFVGVNYATNGPENPAGLAFFADLYQCVVPAT</sequence>
<dbReference type="RefSeq" id="WP_112884595.1">
    <property type="nucleotide sequence ID" value="NZ_QLUW01000004.1"/>
</dbReference>